<dbReference type="EMBL" id="CP034669">
    <property type="protein sequence ID" value="QAT86663.1"/>
    <property type="molecule type" value="Genomic_DNA"/>
</dbReference>
<gene>
    <name evidence="1" type="ORF">EJ065_5127</name>
</gene>
<dbReference type="InterPro" id="IPR036412">
    <property type="entry name" value="HAD-like_sf"/>
</dbReference>
<dbReference type="SUPFAM" id="SSF56784">
    <property type="entry name" value="HAD-like"/>
    <property type="match status" value="1"/>
</dbReference>
<evidence type="ECO:0000313" key="2">
    <source>
        <dbReference type="Proteomes" id="UP000288758"/>
    </source>
</evidence>
<reference evidence="1 2" key="1">
    <citation type="submission" date="2018-12" db="EMBL/GenBank/DDBJ databases">
        <title>Complete Genome Sequence of the Corallopyronin A producing Myxobacterium Corallococcus coralloides B035.</title>
        <authorList>
            <person name="Bouhired S.M."/>
            <person name="Rupp O."/>
            <person name="Blom J."/>
            <person name="Schaeberle T.F."/>
            <person name="Kehraus S."/>
            <person name="Schiefer A."/>
            <person name="Pfarr K."/>
            <person name="Goesmann A."/>
            <person name="Hoerauf A."/>
            <person name="Koenig G.M."/>
        </authorList>
    </citation>
    <scope>NUCLEOTIDE SEQUENCE [LARGE SCALE GENOMIC DNA]</scope>
    <source>
        <strain evidence="1 2">B035</strain>
    </source>
</reference>
<protein>
    <submittedName>
        <fullName evidence="1">Uncharacterized protein</fullName>
    </submittedName>
</protein>
<evidence type="ECO:0000313" key="1">
    <source>
        <dbReference type="EMBL" id="QAT86663.1"/>
    </source>
</evidence>
<proteinExistence type="predicted"/>
<organism evidence="1 2">
    <name type="scientific">Corallococcus coralloides</name>
    <name type="common">Myxococcus coralloides</name>
    <dbReference type="NCBI Taxonomy" id="184914"/>
    <lineage>
        <taxon>Bacteria</taxon>
        <taxon>Pseudomonadati</taxon>
        <taxon>Myxococcota</taxon>
        <taxon>Myxococcia</taxon>
        <taxon>Myxococcales</taxon>
        <taxon>Cystobacterineae</taxon>
        <taxon>Myxococcaceae</taxon>
        <taxon>Corallococcus</taxon>
    </lineage>
</organism>
<dbReference type="InterPro" id="IPR023214">
    <property type="entry name" value="HAD_sf"/>
</dbReference>
<accession>A0A410RXS2</accession>
<sequence length="261" mass="29270">MYLPAPMAFENLKQRVRPDWREALRSILEKARSLGPQAVLAFDLDSTLFDNRPRQARILREYGDARSLHLLSVCEPRHWDTGWDMRAAMRACGLEDAEVEHRYADARAFWQERFFTSAYCVSDEAIDGAAAFTQAVAATGAQVVYLTGRHEAMREGTVACLARCGMVTPPGTDGRVHLIMKPTLAENDDAFKRDAHARLGRMGTVVAAFDNEPTHANDYRHRFPEATVFHLATDHSGRAVELMDGIVSVPHFSMEDVTHRA</sequence>
<dbReference type="Gene3D" id="3.40.50.1000">
    <property type="entry name" value="HAD superfamily/HAD-like"/>
    <property type="match status" value="1"/>
</dbReference>
<dbReference type="AlphaFoldDB" id="A0A410RXS2"/>
<dbReference type="Proteomes" id="UP000288758">
    <property type="component" value="Chromosome"/>
</dbReference>
<name>A0A410RXS2_CORCK</name>